<gene>
    <name evidence="1" type="ORF">F2Q69_00001360</name>
</gene>
<reference evidence="1" key="1">
    <citation type="submission" date="2019-12" db="EMBL/GenBank/DDBJ databases">
        <title>Genome sequencing and annotation of Brassica cretica.</title>
        <authorList>
            <person name="Studholme D.J."/>
            <person name="Sarris P."/>
        </authorList>
    </citation>
    <scope>NUCLEOTIDE SEQUENCE</scope>
    <source>
        <strain evidence="1">PFS-109/04</strain>
        <tissue evidence="1">Leaf</tissue>
    </source>
</reference>
<organism evidence="1 2">
    <name type="scientific">Brassica cretica</name>
    <name type="common">Mustard</name>
    <dbReference type="NCBI Taxonomy" id="69181"/>
    <lineage>
        <taxon>Eukaryota</taxon>
        <taxon>Viridiplantae</taxon>
        <taxon>Streptophyta</taxon>
        <taxon>Embryophyta</taxon>
        <taxon>Tracheophyta</taxon>
        <taxon>Spermatophyta</taxon>
        <taxon>Magnoliopsida</taxon>
        <taxon>eudicotyledons</taxon>
        <taxon>Gunneridae</taxon>
        <taxon>Pentapetalae</taxon>
        <taxon>rosids</taxon>
        <taxon>malvids</taxon>
        <taxon>Brassicales</taxon>
        <taxon>Brassicaceae</taxon>
        <taxon>Brassiceae</taxon>
        <taxon>Brassica</taxon>
    </lineage>
</organism>
<evidence type="ECO:0000313" key="2">
    <source>
        <dbReference type="Proteomes" id="UP000712600"/>
    </source>
</evidence>
<proteinExistence type="predicted"/>
<dbReference type="AlphaFoldDB" id="A0A8S9NWS6"/>
<protein>
    <submittedName>
        <fullName evidence="1">Uncharacterized protein</fullName>
    </submittedName>
</protein>
<name>A0A8S9NWS6_BRACR</name>
<accession>A0A8S9NWS6</accession>
<comment type="caution">
    <text evidence="1">The sequence shown here is derived from an EMBL/GenBank/DDBJ whole genome shotgun (WGS) entry which is preliminary data.</text>
</comment>
<dbReference type="Proteomes" id="UP000712600">
    <property type="component" value="Unassembled WGS sequence"/>
</dbReference>
<sequence length="70" mass="7986">MMYNKTGTSLYLLPFESCSVAVETLKDRIQAGCNWQTWSDKGADVAGSRSVGLWWIQMMMMPLNWGLWPP</sequence>
<evidence type="ECO:0000313" key="1">
    <source>
        <dbReference type="EMBL" id="KAF3505497.1"/>
    </source>
</evidence>
<dbReference type="EMBL" id="QGKX02001521">
    <property type="protein sequence ID" value="KAF3505497.1"/>
    <property type="molecule type" value="Genomic_DNA"/>
</dbReference>